<gene>
    <name evidence="2" type="ORF">DDE18_09435</name>
</gene>
<dbReference type="Pfam" id="PF01872">
    <property type="entry name" value="RibD_C"/>
    <property type="match status" value="1"/>
</dbReference>
<comment type="caution">
    <text evidence="2">The sequence shown here is derived from an EMBL/GenBank/DDBJ whole genome shotgun (WGS) entry which is preliminary data.</text>
</comment>
<evidence type="ECO:0000313" key="3">
    <source>
        <dbReference type="Proteomes" id="UP000246018"/>
    </source>
</evidence>
<dbReference type="AlphaFoldDB" id="A0A2T8FCQ5"/>
<dbReference type="SUPFAM" id="SSF53597">
    <property type="entry name" value="Dihydrofolate reductase-like"/>
    <property type="match status" value="1"/>
</dbReference>
<dbReference type="RefSeq" id="WP_116571964.1">
    <property type="nucleotide sequence ID" value="NZ_QDGZ01000003.1"/>
</dbReference>
<keyword evidence="3" id="KW-1185">Reference proteome</keyword>
<dbReference type="PANTHER" id="PTHR38011:SF11">
    <property type="entry name" value="2,5-DIAMINO-6-RIBOSYLAMINO-4(3H)-PYRIMIDINONE 5'-PHOSPHATE REDUCTASE"/>
    <property type="match status" value="1"/>
</dbReference>
<evidence type="ECO:0000259" key="1">
    <source>
        <dbReference type="Pfam" id="PF01872"/>
    </source>
</evidence>
<proteinExistence type="predicted"/>
<evidence type="ECO:0000313" key="2">
    <source>
        <dbReference type="EMBL" id="PVG83486.1"/>
    </source>
</evidence>
<dbReference type="EMBL" id="QDGZ01000003">
    <property type="protein sequence ID" value="PVG83486.1"/>
    <property type="molecule type" value="Genomic_DNA"/>
</dbReference>
<dbReference type="InterPro" id="IPR050765">
    <property type="entry name" value="Riboflavin_Biosynth_HTPR"/>
</dbReference>
<protein>
    <submittedName>
        <fullName evidence="2">Deaminase</fullName>
    </submittedName>
</protein>
<feature type="domain" description="Bacterial bifunctional deaminase-reductase C-terminal" evidence="1">
    <location>
        <begin position="12"/>
        <end position="191"/>
    </location>
</feature>
<dbReference type="Proteomes" id="UP000246018">
    <property type="component" value="Unassembled WGS sequence"/>
</dbReference>
<dbReference type="GO" id="GO:0009231">
    <property type="term" value="P:riboflavin biosynthetic process"/>
    <property type="evidence" value="ECO:0007669"/>
    <property type="project" value="InterPro"/>
</dbReference>
<dbReference type="Gene3D" id="3.40.430.10">
    <property type="entry name" value="Dihydrofolate Reductase, subunit A"/>
    <property type="match status" value="1"/>
</dbReference>
<dbReference type="InterPro" id="IPR002734">
    <property type="entry name" value="RibDG_C"/>
</dbReference>
<reference evidence="2 3" key="1">
    <citation type="submission" date="2018-04" db="EMBL/GenBank/DDBJ databases">
        <title>Genome of Nocardioides gansuensis WSJ-1.</title>
        <authorList>
            <person name="Wu S."/>
            <person name="Wang G."/>
        </authorList>
    </citation>
    <scope>NUCLEOTIDE SEQUENCE [LARGE SCALE GENOMIC DNA]</scope>
    <source>
        <strain evidence="2 3">WSJ-1</strain>
    </source>
</reference>
<dbReference type="PANTHER" id="PTHR38011">
    <property type="entry name" value="DIHYDROFOLATE REDUCTASE FAMILY PROTEIN (AFU_ORTHOLOGUE AFUA_8G06820)"/>
    <property type="match status" value="1"/>
</dbReference>
<accession>A0A2T8FCQ5</accession>
<dbReference type="InterPro" id="IPR024072">
    <property type="entry name" value="DHFR-like_dom_sf"/>
</dbReference>
<dbReference type="GO" id="GO:0008703">
    <property type="term" value="F:5-amino-6-(5-phosphoribosylamino)uracil reductase activity"/>
    <property type="evidence" value="ECO:0007669"/>
    <property type="project" value="InterPro"/>
</dbReference>
<sequence>MTDVTPRRERRVAAEVTVSMDGYSGTGPEDDMSWAMAHIASEESELHYEGIWRGVSTALLGRTNWEGFSAVWPTITSHPDSSARTRELGEWLATVEKVVFSTTLEPGELDHPEWTNARASRDVVGEVTSLKARAGRDIMVLNSASIIQTLLRANLIDDLYLTVLPATLGGGTRVLPEGFASTWRLASVATFPASGAVALRYQRP</sequence>
<name>A0A2T8FCQ5_9ACTN</name>
<organism evidence="2 3">
    <name type="scientific">Nocardioides gansuensis</name>
    <dbReference type="NCBI Taxonomy" id="2138300"/>
    <lineage>
        <taxon>Bacteria</taxon>
        <taxon>Bacillati</taxon>
        <taxon>Actinomycetota</taxon>
        <taxon>Actinomycetes</taxon>
        <taxon>Propionibacteriales</taxon>
        <taxon>Nocardioidaceae</taxon>
        <taxon>Nocardioides</taxon>
    </lineage>
</organism>
<dbReference type="OrthoDB" id="8419056at2"/>